<sequence length="106" mass="11943">MDTRFRHVMSTLASRPMTPVVGRLPSSFTSLSRKEKPSLPGSDVRCVKSRNMTFEGTKRTSEYDDCEWNCNSNNLAPLFSVGMIYLFQCVRLFAIPQMEAALSLDA</sequence>
<reference evidence="1 2" key="1">
    <citation type="journal article" date="2023" name="Nucleic Acids Res.">
        <title>The hologenome of Daphnia magna reveals possible DNA methylation and microbiome-mediated evolution of the host genome.</title>
        <authorList>
            <person name="Chaturvedi A."/>
            <person name="Li X."/>
            <person name="Dhandapani V."/>
            <person name="Marshall H."/>
            <person name="Kissane S."/>
            <person name="Cuenca-Cambronero M."/>
            <person name="Asole G."/>
            <person name="Calvet F."/>
            <person name="Ruiz-Romero M."/>
            <person name="Marangio P."/>
            <person name="Guigo R."/>
            <person name="Rago D."/>
            <person name="Mirbahai L."/>
            <person name="Eastwood N."/>
            <person name="Colbourne J.K."/>
            <person name="Zhou J."/>
            <person name="Mallon E."/>
            <person name="Orsini L."/>
        </authorList>
    </citation>
    <scope>NUCLEOTIDE SEQUENCE [LARGE SCALE GENOMIC DNA]</scope>
    <source>
        <strain evidence="1">LRV0_1</strain>
    </source>
</reference>
<organism evidence="1 2">
    <name type="scientific">Daphnia magna</name>
    <dbReference type="NCBI Taxonomy" id="35525"/>
    <lineage>
        <taxon>Eukaryota</taxon>
        <taxon>Metazoa</taxon>
        <taxon>Ecdysozoa</taxon>
        <taxon>Arthropoda</taxon>
        <taxon>Crustacea</taxon>
        <taxon>Branchiopoda</taxon>
        <taxon>Diplostraca</taxon>
        <taxon>Cladocera</taxon>
        <taxon>Anomopoda</taxon>
        <taxon>Daphniidae</taxon>
        <taxon>Daphnia</taxon>
    </lineage>
</organism>
<evidence type="ECO:0000313" key="1">
    <source>
        <dbReference type="EMBL" id="KAK4035839.1"/>
    </source>
</evidence>
<dbReference type="EMBL" id="JAOYFB010000040">
    <property type="protein sequence ID" value="KAK4035839.1"/>
    <property type="molecule type" value="Genomic_DNA"/>
</dbReference>
<gene>
    <name evidence="1" type="ORF">OUZ56_027920</name>
</gene>
<accession>A0ABR0B2B4</accession>
<dbReference type="Proteomes" id="UP001234178">
    <property type="component" value="Unassembled WGS sequence"/>
</dbReference>
<evidence type="ECO:0000313" key="2">
    <source>
        <dbReference type="Proteomes" id="UP001234178"/>
    </source>
</evidence>
<name>A0ABR0B2B4_9CRUS</name>
<proteinExistence type="predicted"/>
<keyword evidence="2" id="KW-1185">Reference proteome</keyword>
<protein>
    <submittedName>
        <fullName evidence="1">Uncharacterized protein</fullName>
    </submittedName>
</protein>
<comment type="caution">
    <text evidence="1">The sequence shown here is derived from an EMBL/GenBank/DDBJ whole genome shotgun (WGS) entry which is preliminary data.</text>
</comment>